<dbReference type="InterPro" id="IPR010930">
    <property type="entry name" value="Flg_bb/hook_C_dom"/>
</dbReference>
<dbReference type="GO" id="GO:0009424">
    <property type="term" value="C:bacterial-type flagellum hook"/>
    <property type="evidence" value="ECO:0007669"/>
    <property type="project" value="InterPro"/>
</dbReference>
<comment type="subcellular location">
    <subcellularLocation>
        <location evidence="1">Bacterial flagellum</location>
    </subcellularLocation>
    <subcellularLocation>
        <location evidence="2">Secreted</location>
    </subcellularLocation>
</comment>
<dbReference type="Pfam" id="PF22638">
    <property type="entry name" value="FlgK_D1"/>
    <property type="match status" value="1"/>
</dbReference>
<keyword evidence="10" id="KW-0966">Cell projection</keyword>
<reference evidence="10 11" key="1">
    <citation type="journal article" date="2015" name="Stand. Genomic Sci.">
        <title>Genomic Encyclopedia of Bacterial and Archaeal Type Strains, Phase III: the genomes of soil and plant-associated and newly described type strains.</title>
        <authorList>
            <person name="Whitman W.B."/>
            <person name="Woyke T."/>
            <person name="Klenk H.P."/>
            <person name="Zhou Y."/>
            <person name="Lilburn T.G."/>
            <person name="Beck B.J."/>
            <person name="De Vos P."/>
            <person name="Vandamme P."/>
            <person name="Eisen J.A."/>
            <person name="Garrity G."/>
            <person name="Hugenholtz P."/>
            <person name="Kyrpides N.C."/>
        </authorList>
    </citation>
    <scope>NUCLEOTIDE SEQUENCE [LARGE SCALE GENOMIC DNA]</scope>
    <source>
        <strain evidence="10 11">ASC-9842</strain>
    </source>
</reference>
<evidence type="ECO:0000313" key="10">
    <source>
        <dbReference type="EMBL" id="RZT29274.1"/>
    </source>
</evidence>
<dbReference type="SUPFAM" id="SSF64518">
    <property type="entry name" value="Phase 1 flagellin"/>
    <property type="match status" value="2"/>
</dbReference>
<evidence type="ECO:0000256" key="5">
    <source>
        <dbReference type="ARBA" id="ARBA00022525"/>
    </source>
</evidence>
<comment type="similarity">
    <text evidence="3">Belongs to the flagella basal body rod proteins family.</text>
</comment>
<evidence type="ECO:0000256" key="1">
    <source>
        <dbReference type="ARBA" id="ARBA00004365"/>
    </source>
</evidence>
<protein>
    <recommendedName>
        <fullName evidence="4">Flagellar hook-associated protein 1</fullName>
    </recommendedName>
</protein>
<dbReference type="OrthoDB" id="9802553at2"/>
<dbReference type="PANTHER" id="PTHR30033">
    <property type="entry name" value="FLAGELLAR HOOK-ASSOCIATED PROTEIN 1"/>
    <property type="match status" value="1"/>
</dbReference>
<comment type="caution">
    <text evidence="10">The sequence shown here is derived from an EMBL/GenBank/DDBJ whole genome shotgun (WGS) entry which is preliminary data.</text>
</comment>
<evidence type="ECO:0000256" key="2">
    <source>
        <dbReference type="ARBA" id="ARBA00004613"/>
    </source>
</evidence>
<dbReference type="RefSeq" id="WP_130393799.1">
    <property type="nucleotide sequence ID" value="NZ_SGXM01000012.1"/>
</dbReference>
<dbReference type="Pfam" id="PF06429">
    <property type="entry name" value="Flg_bbr_C"/>
    <property type="match status" value="1"/>
</dbReference>
<accession>A0A4Q7R8V5</accession>
<evidence type="ECO:0000259" key="9">
    <source>
        <dbReference type="Pfam" id="PF22638"/>
    </source>
</evidence>
<keyword evidence="11" id="KW-1185">Reference proteome</keyword>
<dbReference type="PRINTS" id="PR01005">
    <property type="entry name" value="FLGHOOKAP1"/>
</dbReference>
<feature type="domain" description="Flagellar basal-body/hook protein C-terminal" evidence="7">
    <location>
        <begin position="600"/>
        <end position="637"/>
    </location>
</feature>
<dbReference type="Proteomes" id="UP000291078">
    <property type="component" value="Unassembled WGS sequence"/>
</dbReference>
<evidence type="ECO:0000259" key="7">
    <source>
        <dbReference type="Pfam" id="PF06429"/>
    </source>
</evidence>
<dbReference type="InterPro" id="IPR002371">
    <property type="entry name" value="FlgK"/>
</dbReference>
<name>A0A4Q7R8V5_9BURK</name>
<evidence type="ECO:0000259" key="8">
    <source>
        <dbReference type="Pfam" id="PF21158"/>
    </source>
</evidence>
<dbReference type="GO" id="GO:0044780">
    <property type="term" value="P:bacterial-type flagellum assembly"/>
    <property type="evidence" value="ECO:0007669"/>
    <property type="project" value="InterPro"/>
</dbReference>
<dbReference type="NCBIfam" id="TIGR02492">
    <property type="entry name" value="flgK_ends"/>
    <property type="match status" value="1"/>
</dbReference>
<evidence type="ECO:0000313" key="11">
    <source>
        <dbReference type="Proteomes" id="UP000291078"/>
    </source>
</evidence>
<keyword evidence="5" id="KW-0964">Secreted</keyword>
<dbReference type="PANTHER" id="PTHR30033:SF1">
    <property type="entry name" value="FLAGELLAR HOOK-ASSOCIATED PROTEIN 1"/>
    <property type="match status" value="1"/>
</dbReference>
<dbReference type="EMBL" id="SGXM01000012">
    <property type="protein sequence ID" value="RZT29274.1"/>
    <property type="molecule type" value="Genomic_DNA"/>
</dbReference>
<keyword evidence="10" id="KW-0969">Cilium</keyword>
<gene>
    <name evidence="10" type="ORF">EV147_4904</name>
</gene>
<organism evidence="10 11">
    <name type="scientific">Cupriavidus agavae</name>
    <dbReference type="NCBI Taxonomy" id="1001822"/>
    <lineage>
        <taxon>Bacteria</taxon>
        <taxon>Pseudomonadati</taxon>
        <taxon>Pseudomonadota</taxon>
        <taxon>Betaproteobacteria</taxon>
        <taxon>Burkholderiales</taxon>
        <taxon>Burkholderiaceae</taxon>
        <taxon>Cupriavidus</taxon>
    </lineage>
</organism>
<dbReference type="InterPro" id="IPR049119">
    <property type="entry name" value="FlgK_D2-like"/>
</dbReference>
<feature type="domain" description="Flagellar hook-associated protein 1 D2-like" evidence="8">
    <location>
        <begin position="337"/>
        <end position="419"/>
    </location>
</feature>
<dbReference type="AlphaFoldDB" id="A0A4Q7R8V5"/>
<evidence type="ECO:0000256" key="6">
    <source>
        <dbReference type="ARBA" id="ARBA00023143"/>
    </source>
</evidence>
<evidence type="ECO:0000256" key="4">
    <source>
        <dbReference type="ARBA" id="ARBA00016244"/>
    </source>
</evidence>
<proteinExistence type="inferred from homology"/>
<dbReference type="GO" id="GO:0005198">
    <property type="term" value="F:structural molecule activity"/>
    <property type="evidence" value="ECO:0007669"/>
    <property type="project" value="InterPro"/>
</dbReference>
<dbReference type="GO" id="GO:0005576">
    <property type="term" value="C:extracellular region"/>
    <property type="evidence" value="ECO:0007669"/>
    <property type="project" value="UniProtKB-SubCell"/>
</dbReference>
<feature type="domain" description="Flagellar hook-associated protein FlgK helical" evidence="9">
    <location>
        <begin position="91"/>
        <end position="328"/>
    </location>
</feature>
<keyword evidence="6" id="KW-0975">Bacterial flagellum</keyword>
<dbReference type="Pfam" id="PF21158">
    <property type="entry name" value="flgK_1st_1"/>
    <property type="match status" value="1"/>
</dbReference>
<dbReference type="InterPro" id="IPR053927">
    <property type="entry name" value="FlgK_helical"/>
</dbReference>
<sequence>MSLFNIGLSGLNVAQNGLTTVGHNFSNAATAGYTRQNTIIASAGGNYTGSGFYGQGSNTVTVQRVYDSFLTGQLRGATSASAELATYADQISQIDNLLADQKGGLAPLMQKFFAAVQTVSNTPADTAARQGLLSAAQALAGQMKSSSDYFKQLQDGLNTQIKSSVTQVNDYTKQIANLNGEIARMTAASGGQAPNDLLDQRDQAVAKLTELVGAKVVVQDGNTYNVFVGNGQPLVMGTDAYELKAVASASDPSRTVIGYTIPGSDVTYEAEEGSITGGSIGGFLRFRSESLEPAQNAIGRLSLAIGQKFNDQHKLGIDLNGAIGTDMFALGKAQVFANAGNTSGALVNATIRNTSDLTTSDYTLKVTNGIYTLTRKSDNAVVATQPLGTATYPMTLEADGFQISLNSAMNASDSFEIQPTRNAAAGFDTLITDPAKIAAASPSRADAATNNAGTGTAKLTNVAAGFTLLAGPITARYDSATSAYVFSDAAGTPLAPQPAPTPTASGVDYTLNGMTFSFGGTPKNGDTFTLSNNAGSVSDNGNALALAKLQTAKTINGTSSFNDAYATLVNDVGSKTKSALIASNSQDSITTQVYNAQQSVSGVNMDEETVNLLKFQQLYQANAKVIQAASTVFDTLIGIGR</sequence>
<keyword evidence="10" id="KW-0282">Flagellum</keyword>
<evidence type="ECO:0000256" key="3">
    <source>
        <dbReference type="ARBA" id="ARBA00009677"/>
    </source>
</evidence>